<dbReference type="SUPFAM" id="SSF69360">
    <property type="entry name" value="Cell wall binding repeat"/>
    <property type="match status" value="1"/>
</dbReference>
<dbReference type="AlphaFoldDB" id="A0A212KH78"/>
<dbReference type="Pfam" id="PF14903">
    <property type="entry name" value="WG_beta_rep"/>
    <property type="match status" value="3"/>
</dbReference>
<dbReference type="PROSITE" id="PS51272">
    <property type="entry name" value="SLH"/>
    <property type="match status" value="2"/>
</dbReference>
<dbReference type="PANTHER" id="PTHR37841:SF1">
    <property type="entry name" value="DUF3298 DOMAIN-CONTAINING PROTEIN"/>
    <property type="match status" value="1"/>
</dbReference>
<evidence type="ECO:0000259" key="3">
    <source>
        <dbReference type="PROSITE" id="PS51272"/>
    </source>
</evidence>
<feature type="chain" id="PRO_5012690880" description="SLH domain-containing protein" evidence="2">
    <location>
        <begin position="29"/>
        <end position="633"/>
    </location>
</feature>
<dbReference type="Pfam" id="PF00395">
    <property type="entry name" value="SLH"/>
    <property type="match status" value="1"/>
</dbReference>
<dbReference type="PANTHER" id="PTHR37841">
    <property type="entry name" value="GLR2918 PROTEIN"/>
    <property type="match status" value="1"/>
</dbReference>
<name>A0A212KH78_9FIRM</name>
<evidence type="ECO:0000256" key="2">
    <source>
        <dbReference type="SAM" id="SignalP"/>
    </source>
</evidence>
<evidence type="ECO:0000256" key="1">
    <source>
        <dbReference type="ARBA" id="ARBA00022737"/>
    </source>
</evidence>
<dbReference type="InterPro" id="IPR032774">
    <property type="entry name" value="WG_beta_rep"/>
</dbReference>
<proteinExistence type="predicted"/>
<gene>
    <name evidence="4" type="ORF">KL86CLO1_13151</name>
</gene>
<sequence>MTRHHRRIPALLLALSLSVTALPGVAQAEEAAPQRGVLTYQEAIAPRYENAKTFSEGLAAVKQGGKWGYIDTDGKTVIPFQYDLAHSFKEGLAIVGKSSTRAIETWDGGAYTEYVYEMGFIDHVGKFTAFQMVDWSSETGATIPYYTAMEYIGDASLSFHNGLVALPGEYATSFYTTSGQPFDSGSMSPTSTMNEGLAPGYPEAVSGFGYFNAKGETVLLWDEPEYFGPEYPSDYGTEQSYRVISGGLPFNQGLAPVFQDTYDAQTGEFSTLLGFIDKTGAWVIQPQFEGYLYSGVNSIYQFFGEDGLATLAKDGKYGAIDKSGKAVIPFQYEGLMPTHEGLMPFLQGGKYGYLSGGTVVIPAQFEKASGFNNGMAVVYDGAKAYLIDRNGKAVPGADKLDASTYFVEHEDGSKTVTSPGTYPVINVDGKYGYGKLEYLPPLPEKSAMDGWAYPEVTAAIEEGLVPSELQSLYLNNITRSEFCDLVVQALSEVTGKSIQDLVKEKTGKDYYAWIREYPFNDTTNGNVIAAYALGIVQGRGGVSFDPYATITRQEAAAFLTRAAKVLGMDVSNASTAPFADSDAVGVWFKDAVNFVHQINVMSGSGGSFLPTGTYTREQSYITIYRLFKAITQG</sequence>
<dbReference type="EMBL" id="FLUN01000001">
    <property type="protein sequence ID" value="SBW11084.1"/>
    <property type="molecule type" value="Genomic_DNA"/>
</dbReference>
<feature type="domain" description="SLH" evidence="3">
    <location>
        <begin position="575"/>
        <end position="633"/>
    </location>
</feature>
<organism evidence="4">
    <name type="scientific">uncultured Eubacteriales bacterium</name>
    <dbReference type="NCBI Taxonomy" id="172733"/>
    <lineage>
        <taxon>Bacteria</taxon>
        <taxon>Bacillati</taxon>
        <taxon>Bacillota</taxon>
        <taxon>Clostridia</taxon>
        <taxon>Eubacteriales</taxon>
        <taxon>environmental samples</taxon>
    </lineage>
</organism>
<evidence type="ECO:0000313" key="4">
    <source>
        <dbReference type="EMBL" id="SBW11084.1"/>
    </source>
</evidence>
<accession>A0A212KH78</accession>
<feature type="signal peptide" evidence="2">
    <location>
        <begin position="1"/>
        <end position="28"/>
    </location>
</feature>
<protein>
    <recommendedName>
        <fullName evidence="3">SLH domain-containing protein</fullName>
    </recommendedName>
</protein>
<keyword evidence="2" id="KW-0732">Signal</keyword>
<feature type="domain" description="SLH" evidence="3">
    <location>
        <begin position="510"/>
        <end position="573"/>
    </location>
</feature>
<reference evidence="4" key="1">
    <citation type="submission" date="2016-04" db="EMBL/GenBank/DDBJ databases">
        <authorList>
            <person name="Evans L.H."/>
            <person name="Alamgir A."/>
            <person name="Owens N."/>
            <person name="Weber N.D."/>
            <person name="Virtaneva K."/>
            <person name="Barbian K."/>
            <person name="Babar A."/>
            <person name="Rosenke K."/>
        </authorList>
    </citation>
    <scope>NUCLEOTIDE SEQUENCE</scope>
    <source>
        <strain evidence="4">86</strain>
    </source>
</reference>
<keyword evidence="1" id="KW-0677">Repeat</keyword>
<dbReference type="InterPro" id="IPR001119">
    <property type="entry name" value="SLH_dom"/>
</dbReference>